<feature type="region of interest" description="Disordered" evidence="1">
    <location>
        <begin position="153"/>
        <end position="175"/>
    </location>
</feature>
<keyword evidence="3" id="KW-1185">Reference proteome</keyword>
<sequence>MTGERNGNAPDASGEYGTYEVGEPGEVSRRGRGTHTPYPDEVPVVARVARALEALGATDPRFEVYATGGPGWLADWDGELGGSAVGIVFEGAGPDAADVRLFLDRWMFECIPSADLPDLLTAVFTRRAAITVERWLYFWRVDVLTVTVGERTYSTGDGHDPERRWSPWENDLRTA</sequence>
<dbReference type="RefSeq" id="WP_006345261.1">
    <property type="nucleotide sequence ID" value="NZ_CP029159.1"/>
</dbReference>
<name>I2NA32_STRT9</name>
<proteinExistence type="predicted"/>
<evidence type="ECO:0000313" key="2">
    <source>
        <dbReference type="EMBL" id="QKM66372.1"/>
    </source>
</evidence>
<accession>I2NA32</accession>
<reference evidence="2 3" key="1">
    <citation type="journal article" date="2012" name="J. Bacteriol.">
        <title>Draft genome of Streptomyces tsukubaensis NRRL 18488, the producer of the clinically important immunosuppressant tacrolimus (FK506).</title>
        <authorList>
            <person name="Barreiro C."/>
            <person name="Prieto C."/>
            <person name="Sola-Landa A."/>
            <person name="Solera E."/>
            <person name="Martinez-Castro M."/>
            <person name="Perez-Redondo R."/>
            <person name="Garcia-Estrada C."/>
            <person name="Aparicio J.F."/>
            <person name="Fernandez-Martinez L.T."/>
            <person name="Santos-Aberturas J."/>
            <person name="Salehi-Najafabadi Z."/>
            <person name="Rodriguez-Garcia A."/>
            <person name="Tauch A."/>
            <person name="Martin J.F."/>
        </authorList>
    </citation>
    <scope>NUCLEOTIDE SEQUENCE [LARGE SCALE GENOMIC DNA]</scope>
    <source>
        <strain evidence="3">DSM 42081 / NBRC 108919 / NRRL 18488 / 9993</strain>
    </source>
</reference>
<dbReference type="AlphaFoldDB" id="I2NA32"/>
<organism evidence="2 3">
    <name type="scientific">Streptomyces tsukubensis (strain DSM 42081 / NBRC 108919 / NRRL 18488 / 9993)</name>
    <dbReference type="NCBI Taxonomy" id="1114943"/>
    <lineage>
        <taxon>Bacteria</taxon>
        <taxon>Bacillati</taxon>
        <taxon>Actinomycetota</taxon>
        <taxon>Actinomycetes</taxon>
        <taxon>Kitasatosporales</taxon>
        <taxon>Streptomycetaceae</taxon>
        <taxon>Streptomyces</taxon>
    </lineage>
</organism>
<feature type="compositionally biased region" description="Basic and acidic residues" evidence="1">
    <location>
        <begin position="157"/>
        <end position="175"/>
    </location>
</feature>
<dbReference type="Proteomes" id="UP000005940">
    <property type="component" value="Chromosome"/>
</dbReference>
<protein>
    <submittedName>
        <fullName evidence="2">Uncharacterized protein</fullName>
    </submittedName>
</protein>
<evidence type="ECO:0000256" key="1">
    <source>
        <dbReference type="SAM" id="MobiDB-lite"/>
    </source>
</evidence>
<gene>
    <name evidence="2" type="ORF">STSU_003545</name>
</gene>
<evidence type="ECO:0000313" key="3">
    <source>
        <dbReference type="Proteomes" id="UP000005940"/>
    </source>
</evidence>
<feature type="region of interest" description="Disordered" evidence="1">
    <location>
        <begin position="1"/>
        <end position="39"/>
    </location>
</feature>
<dbReference type="EMBL" id="CP029159">
    <property type="protein sequence ID" value="QKM66372.1"/>
    <property type="molecule type" value="Genomic_DNA"/>
</dbReference>